<dbReference type="Gene3D" id="2.70.130.10">
    <property type="entry name" value="Mannose-6-phosphate receptor binding domain"/>
    <property type="match status" value="2"/>
</dbReference>
<dbReference type="InterPro" id="IPR009011">
    <property type="entry name" value="Man6P_isomerase_rcpt-bd_dom_sf"/>
</dbReference>
<reference evidence="10" key="1">
    <citation type="journal article" date="2023" name="bioRxiv">
        <title>Scaffold-level genome assemblies of two parasitoid biocontrol wasps reveal the parthenogenesis mechanism and an associated novel virus.</title>
        <authorList>
            <person name="Inwood S."/>
            <person name="Skelly J."/>
            <person name="Guhlin J."/>
            <person name="Harrop T."/>
            <person name="Goldson S."/>
            <person name="Dearden P."/>
        </authorList>
    </citation>
    <scope>NUCLEOTIDE SEQUENCE</scope>
    <source>
        <strain evidence="10">Irish</strain>
        <tissue evidence="10">Whole body</tissue>
    </source>
</reference>
<dbReference type="GO" id="GO:0005788">
    <property type="term" value="C:endoplasmic reticulum lumen"/>
    <property type="evidence" value="ECO:0007669"/>
    <property type="project" value="TreeGrafter"/>
</dbReference>
<dbReference type="PROSITE" id="PS51914">
    <property type="entry name" value="MRH"/>
    <property type="match status" value="2"/>
</dbReference>
<dbReference type="InterPro" id="IPR012913">
    <property type="entry name" value="OS9-like_dom"/>
</dbReference>
<keyword evidence="4" id="KW-1015">Disulfide bond</keyword>
<reference evidence="10" key="2">
    <citation type="submission" date="2023-03" db="EMBL/GenBank/DDBJ databases">
        <authorList>
            <person name="Inwood S.N."/>
            <person name="Skelly J.G."/>
            <person name="Guhlin J."/>
            <person name="Harrop T.W.R."/>
            <person name="Goldson S.G."/>
            <person name="Dearden P.K."/>
        </authorList>
    </citation>
    <scope>NUCLEOTIDE SEQUENCE</scope>
    <source>
        <strain evidence="10">Irish</strain>
        <tissue evidence="10">Whole body</tissue>
    </source>
</reference>
<dbReference type="Pfam" id="PF07915">
    <property type="entry name" value="PRKCSH"/>
    <property type="match status" value="2"/>
</dbReference>
<organism evidence="10 11">
    <name type="scientific">Microctonus aethiopoides</name>
    <dbReference type="NCBI Taxonomy" id="144406"/>
    <lineage>
        <taxon>Eukaryota</taxon>
        <taxon>Metazoa</taxon>
        <taxon>Ecdysozoa</taxon>
        <taxon>Arthropoda</taxon>
        <taxon>Hexapoda</taxon>
        <taxon>Insecta</taxon>
        <taxon>Pterygota</taxon>
        <taxon>Neoptera</taxon>
        <taxon>Endopterygota</taxon>
        <taxon>Hymenoptera</taxon>
        <taxon>Apocrita</taxon>
        <taxon>Ichneumonoidea</taxon>
        <taxon>Braconidae</taxon>
        <taxon>Euphorinae</taxon>
        <taxon>Microctonus</taxon>
    </lineage>
</organism>
<feature type="domain" description="MRH" evidence="9">
    <location>
        <begin position="99"/>
        <end position="235"/>
    </location>
</feature>
<evidence type="ECO:0000256" key="5">
    <source>
        <dbReference type="ARBA" id="ARBA00037585"/>
    </source>
</evidence>
<dbReference type="EMBL" id="JAQQBS010000003">
    <property type="protein sequence ID" value="KAK0170598.1"/>
    <property type="molecule type" value="Genomic_DNA"/>
</dbReference>
<dbReference type="GO" id="GO:0030970">
    <property type="term" value="P:retrograde protein transport, ER to cytosol"/>
    <property type="evidence" value="ECO:0007669"/>
    <property type="project" value="TreeGrafter"/>
</dbReference>
<evidence type="ECO:0000256" key="6">
    <source>
        <dbReference type="ARBA" id="ARBA00041108"/>
    </source>
</evidence>
<keyword evidence="2 8" id="KW-0732">Signal</keyword>
<evidence type="ECO:0000256" key="1">
    <source>
        <dbReference type="ARBA" id="ARBA00004240"/>
    </source>
</evidence>
<evidence type="ECO:0000256" key="3">
    <source>
        <dbReference type="ARBA" id="ARBA00022824"/>
    </source>
</evidence>
<sequence>MKQQNILFCLVIYEVLLIISCNNLLDYQDAEILYKINWPGKVNLGSDQQQNFEYYPITTAKNEKYTCKIPTAKKKEKNSDAPYKGPNPIELLTPLFDKNTCLLKAESYWSYEICHGKYVKQYHEEREGKQVKLQKYYLGYINKTQKAKLLDNYSQRERNRKTMFDIPMKKLDGIRMPYVEVQMTNGTVCDLSNKPRNIKLLYMCHPQVDHEIYSLDEVASCEYEAIIMSRLICSHPDYSRTTGEDEINCIPLGNSFKRPQALAALETESLKLRQQKFTDGEPRVRIELRPTDGLEKKADEYLNSILDVNSANLGIGPHQNFLEGKRCLHGGDGWWKYEFCYGRSVSQYHVEKNGLRITIDLGKFDEKKHIEWIETHPNKRPKPIGQRKQLSHFYSDGSFCDKTGRLRQTEVRLKCVDNPLSSPSSVSLFLLEPKICEYILGVESPLICNMLEYADETGLINYDPVNNLMGLNSKMSQSSNTQTQGKIEKKEKMKILNDEL</sequence>
<dbReference type="PANTHER" id="PTHR15414">
    <property type="entry name" value="OS-9-RELATED"/>
    <property type="match status" value="1"/>
</dbReference>
<gene>
    <name evidence="10" type="ORF">PV328_008434</name>
</gene>
<dbReference type="Proteomes" id="UP001168990">
    <property type="component" value="Unassembled WGS sequence"/>
</dbReference>
<keyword evidence="11" id="KW-1185">Reference proteome</keyword>
<accession>A0AA39FJB7</accession>
<dbReference type="AlphaFoldDB" id="A0AA39FJB7"/>
<comment type="caution">
    <text evidence="10">The sequence shown here is derived from an EMBL/GenBank/DDBJ whole genome shotgun (WGS) entry which is preliminary data.</text>
</comment>
<feature type="signal peptide" evidence="8">
    <location>
        <begin position="1"/>
        <end position="21"/>
    </location>
</feature>
<evidence type="ECO:0000256" key="8">
    <source>
        <dbReference type="SAM" id="SignalP"/>
    </source>
</evidence>
<dbReference type="InterPro" id="IPR045149">
    <property type="entry name" value="OS-9-like"/>
</dbReference>
<evidence type="ECO:0000256" key="2">
    <source>
        <dbReference type="ARBA" id="ARBA00022729"/>
    </source>
</evidence>
<feature type="chain" id="PRO_5041249762" description="Endoplasmic reticulum lectin 1" evidence="8">
    <location>
        <begin position="22"/>
        <end position="500"/>
    </location>
</feature>
<name>A0AA39FJB7_9HYME</name>
<evidence type="ECO:0000256" key="7">
    <source>
        <dbReference type="ARBA" id="ARBA00041661"/>
    </source>
</evidence>
<comment type="subcellular location">
    <subcellularLocation>
        <location evidence="1">Endoplasmic reticulum</location>
    </subcellularLocation>
</comment>
<keyword evidence="3" id="KW-0256">Endoplasmic reticulum</keyword>
<evidence type="ECO:0000256" key="4">
    <source>
        <dbReference type="ARBA" id="ARBA00023157"/>
    </source>
</evidence>
<dbReference type="FunFam" id="2.70.130.10:FF:000001">
    <property type="entry name" value="Endoplasmic reticulum lectin 1"/>
    <property type="match status" value="1"/>
</dbReference>
<feature type="domain" description="MRH" evidence="9">
    <location>
        <begin position="325"/>
        <end position="450"/>
    </location>
</feature>
<dbReference type="GO" id="GO:0030968">
    <property type="term" value="P:endoplasmic reticulum unfolded protein response"/>
    <property type="evidence" value="ECO:0007669"/>
    <property type="project" value="InterPro"/>
</dbReference>
<dbReference type="PANTHER" id="PTHR15414:SF0">
    <property type="entry name" value="ENDOPLASMIC RETICULUM LECTIN 1"/>
    <property type="match status" value="1"/>
</dbReference>
<evidence type="ECO:0000259" key="9">
    <source>
        <dbReference type="PROSITE" id="PS51914"/>
    </source>
</evidence>
<comment type="function">
    <text evidence="5">Probable lectin that binds selectively to improperly folded lumenal proteins. May function in endoplasmic reticulum quality control and endoplasmic reticulum-associated degradation (ERAD) of both non-glycosylated proteins and glycoproteins.</text>
</comment>
<proteinExistence type="predicted"/>
<dbReference type="InterPro" id="IPR044865">
    <property type="entry name" value="MRH_dom"/>
</dbReference>
<protein>
    <recommendedName>
        <fullName evidence="6">Endoplasmic reticulum lectin 1</fullName>
    </recommendedName>
    <alternativeName>
        <fullName evidence="7">ER lectin</fullName>
    </alternativeName>
</protein>
<evidence type="ECO:0000313" key="11">
    <source>
        <dbReference type="Proteomes" id="UP001168990"/>
    </source>
</evidence>
<dbReference type="SUPFAM" id="SSF50911">
    <property type="entry name" value="Mannose 6-phosphate receptor domain"/>
    <property type="match status" value="1"/>
</dbReference>
<evidence type="ECO:0000313" key="10">
    <source>
        <dbReference type="EMBL" id="KAK0170598.1"/>
    </source>
</evidence>